<dbReference type="InterPro" id="IPR022712">
    <property type="entry name" value="Beta_Casp"/>
</dbReference>
<dbReference type="Proteomes" id="UP000000267">
    <property type="component" value="Unassembled WGS sequence"/>
</dbReference>
<keyword evidence="3 4" id="KW-0539">Nucleus</keyword>
<dbReference type="Gene3D" id="3.40.50.10890">
    <property type="match status" value="1"/>
</dbReference>
<evidence type="ECO:0000256" key="1">
    <source>
        <dbReference type="ARBA" id="ARBA00004123"/>
    </source>
</evidence>
<dbReference type="Gene3D" id="3.60.15.10">
    <property type="entry name" value="Ribonuclease Z/Hydroxyacylglutathione hydrolase-like"/>
    <property type="match status" value="2"/>
</dbReference>
<feature type="coiled-coil region" evidence="5">
    <location>
        <begin position="417"/>
        <end position="444"/>
    </location>
</feature>
<dbReference type="SMART" id="SM01027">
    <property type="entry name" value="Beta-Casp"/>
    <property type="match status" value="1"/>
</dbReference>
<dbReference type="InterPro" id="IPR001279">
    <property type="entry name" value="Metallo-B-lactamas"/>
</dbReference>
<evidence type="ECO:0000256" key="3">
    <source>
        <dbReference type="ARBA" id="ARBA00023242"/>
    </source>
</evidence>
<dbReference type="GO" id="GO:0005847">
    <property type="term" value="C:mRNA cleavage and polyadenylation specificity factor complex"/>
    <property type="evidence" value="ECO:0007669"/>
    <property type="project" value="EnsemblFungi"/>
</dbReference>
<keyword evidence="2 4" id="KW-0507">mRNA processing</keyword>
<dbReference type="SUPFAM" id="SSF56281">
    <property type="entry name" value="Metallo-hydrolase/oxidoreductase"/>
    <property type="match status" value="1"/>
</dbReference>
<feature type="region of interest" description="Disordered" evidence="6">
    <location>
        <begin position="468"/>
        <end position="488"/>
    </location>
</feature>
<reference evidence="8 9" key="1">
    <citation type="journal article" date="2007" name="Proc. Natl. Acad. Sci. U.S.A.">
        <title>Independent sorting-out of thousands of duplicated gene pairs in two yeast species descended from a whole-genome duplication.</title>
        <authorList>
            <person name="Scannell D.R."/>
            <person name="Frank A.C."/>
            <person name="Conant G.C."/>
            <person name="Byrne K.P."/>
            <person name="Woolfit M."/>
            <person name="Wolfe K.H."/>
        </authorList>
    </citation>
    <scope>NUCLEOTIDE SEQUENCE [LARGE SCALE GENOMIC DNA]</scope>
    <source>
        <strain evidence="9">ATCC 22028 / DSM 70294 / BCRC 21397 / CBS 2163 / NBRC 10782 / NRRL Y-8283 / UCD 57-17</strain>
    </source>
</reference>
<dbReference type="KEGG" id="vpo:Kpol_1036p59"/>
<dbReference type="InterPro" id="IPR025069">
    <property type="entry name" value="Cpsf2_C"/>
</dbReference>
<evidence type="ECO:0000313" key="9">
    <source>
        <dbReference type="Proteomes" id="UP000000267"/>
    </source>
</evidence>
<dbReference type="CDD" id="cd16293">
    <property type="entry name" value="CPSF2-like_MBL-fold"/>
    <property type="match status" value="1"/>
</dbReference>
<dbReference type="GO" id="GO:0006397">
    <property type="term" value="P:mRNA processing"/>
    <property type="evidence" value="ECO:0007669"/>
    <property type="project" value="UniProtKB-KW"/>
</dbReference>
<dbReference type="Pfam" id="PF16661">
    <property type="entry name" value="Lactamase_B_6"/>
    <property type="match status" value="1"/>
</dbReference>
<dbReference type="InterPro" id="IPR035639">
    <property type="entry name" value="CPSF2_MBL"/>
</dbReference>
<dbReference type="PhylomeDB" id="A7TEK7"/>
<feature type="compositionally biased region" description="Acidic residues" evidence="6">
    <location>
        <begin position="468"/>
        <end position="480"/>
    </location>
</feature>
<dbReference type="InParanoid" id="A7TEK7"/>
<dbReference type="PANTHER" id="PTHR45922">
    <property type="entry name" value="CLEAVAGE AND POLYADENYLATION SPECIFICITY FACTOR SUBUNIT 2"/>
    <property type="match status" value="1"/>
</dbReference>
<dbReference type="OrthoDB" id="64353at2759"/>
<dbReference type="STRING" id="436907.A7TEK7"/>
<name>A7TEK7_VANPO</name>
<dbReference type="HOGENOM" id="CLU_002227_3_0_1"/>
<evidence type="ECO:0000256" key="6">
    <source>
        <dbReference type="SAM" id="MobiDB-lite"/>
    </source>
</evidence>
<feature type="region of interest" description="Disordered" evidence="6">
    <location>
        <begin position="540"/>
        <end position="585"/>
    </location>
</feature>
<dbReference type="AlphaFoldDB" id="A7TEK7"/>
<dbReference type="PANTHER" id="PTHR45922:SF1">
    <property type="entry name" value="CLEAVAGE AND POLYADENYLATION SPECIFICITY FACTOR SUBUNIT 2"/>
    <property type="match status" value="1"/>
</dbReference>
<proteinExistence type="inferred from homology"/>
<evidence type="ECO:0000256" key="2">
    <source>
        <dbReference type="ARBA" id="ARBA00022664"/>
    </source>
</evidence>
<dbReference type="GeneID" id="5547654"/>
<sequence>MTYTFRCCDDGSGYTVGTIVRFDNVTILIDPSWNGKNVSYADSIKYWSTIIPEVDIILLSQPSLECLGAYSMLYYNFVSHFVSRIDVYATLPVSNLGRISVIEQYACAGIIGPYETNEMDLEDIEKSFDNIKTVKYSQLVDLRSKFDGLTLVAYNSGVNAGGSIWCLLTYSEKLVYAPHWNHTKDTILNGAALLDNTGKPLSTLMKPTAIITSLGRFGSALSFRKRSKNFNDSLKRGLSNNGSIMIPVDITGKFLDLFVQVHNFLYENSKSGSYNQTHVLLIAYFRGKVLTYARSMLEWLSSSLMKTWESRDNASPFDIGSKFKVIDPSEISNFPGSKVCFVSQVDILLNEVLTKLCSMNKTTVLMTSTNTNNTQILETMYEKWEKAKTLQKLQDGSTISFTDTVLLKIASYKPLVNEQLEEYNARLKERRDKCKETVEILKKEAKLGTRIGDMYRSEGVGLIHSLNDEEDEDEDEEEENILNSTSSQTKSFTVPVDIKINRSATSKHKMFPFQPGRTKIDDYGSVVDFNMFIPEELNTEIDTNKRPSSRTNEMDDDPYDLGDAQKITKRSRRGDRSKSQNENAVSIDNIQYLEADNNPTIRTISENRSHINCTFTFMNLDSLVDTRSATVIWPSFKPRKILLLAEKVPQNTHIISTLQKKDIEIVEMPSNVEQQFTTTIKALDISIDPELDQMLRWQKIGYGHTVAHVIGRLVKEKVQNSKLQDDDKEPLRTKMVLKPMENRTKVHTGISLSIGDIRLAEVKRKLTDQKHIAEFKGEGTLVVDGQVSIRKINDGETIIDGSPSELYDIVKKAVVEMLAKI</sequence>
<comment type="similarity">
    <text evidence="4">Belongs to the metallo-beta-lactamase superfamily. RNA-metabolizing metallo-beta-lactamase-like family. CPSF2/YSH1 subfamily.</text>
</comment>
<dbReference type="FunCoup" id="A7TEK7">
    <property type="interactions" value="862"/>
</dbReference>
<comment type="subcellular location">
    <subcellularLocation>
        <location evidence="1 4">Nucleus</location>
    </subcellularLocation>
</comment>
<gene>
    <name evidence="8" type="ORF">Kpol_1036p59</name>
</gene>
<evidence type="ECO:0000256" key="4">
    <source>
        <dbReference type="RuleBase" id="RU365006"/>
    </source>
</evidence>
<protein>
    <recommendedName>
        <fullName evidence="4">Cleavage and polyadenylation specificity factor subunit 2</fullName>
    </recommendedName>
    <alternativeName>
        <fullName evidence="4">Cleavage and polyadenylation specificity factor 100 kDa subunit</fullName>
    </alternativeName>
</protein>
<feature type="domain" description="Beta-Casp" evidence="7">
    <location>
        <begin position="254"/>
        <end position="376"/>
    </location>
</feature>
<organism evidence="9">
    <name type="scientific">Vanderwaltozyma polyspora (strain ATCC 22028 / DSM 70294 / BCRC 21397 / CBS 2163 / NBRC 10782 / NRRL Y-8283 / UCD 57-17)</name>
    <name type="common">Kluyveromyces polysporus</name>
    <dbReference type="NCBI Taxonomy" id="436907"/>
    <lineage>
        <taxon>Eukaryota</taxon>
        <taxon>Fungi</taxon>
        <taxon>Dikarya</taxon>
        <taxon>Ascomycota</taxon>
        <taxon>Saccharomycotina</taxon>
        <taxon>Saccharomycetes</taxon>
        <taxon>Saccharomycetales</taxon>
        <taxon>Saccharomycetaceae</taxon>
        <taxon>Vanderwaltozyma</taxon>
    </lineage>
</organism>
<keyword evidence="4" id="KW-0694">RNA-binding</keyword>
<evidence type="ECO:0000313" key="8">
    <source>
        <dbReference type="EMBL" id="EDO19314.1"/>
    </source>
</evidence>
<dbReference type="InterPro" id="IPR036866">
    <property type="entry name" value="RibonucZ/Hydroxyglut_hydro"/>
</dbReference>
<keyword evidence="5" id="KW-0175">Coiled coil</keyword>
<dbReference type="GO" id="GO:0003723">
    <property type="term" value="F:RNA binding"/>
    <property type="evidence" value="ECO:0007669"/>
    <property type="project" value="UniProtKB-KW"/>
</dbReference>
<keyword evidence="9" id="KW-1185">Reference proteome</keyword>
<dbReference type="RefSeq" id="XP_001647172.1">
    <property type="nucleotide sequence ID" value="XM_001647122.1"/>
</dbReference>
<dbReference type="InterPro" id="IPR027075">
    <property type="entry name" value="CPSF2"/>
</dbReference>
<dbReference type="EMBL" id="DS480380">
    <property type="protein sequence ID" value="EDO19314.1"/>
    <property type="molecule type" value="Genomic_DNA"/>
</dbReference>
<accession>A7TEK7</accession>
<evidence type="ECO:0000259" key="7">
    <source>
        <dbReference type="SMART" id="SM01027"/>
    </source>
</evidence>
<evidence type="ECO:0000256" key="5">
    <source>
        <dbReference type="SAM" id="Coils"/>
    </source>
</evidence>
<dbReference type="eggNOG" id="KOG1135">
    <property type="taxonomic scope" value="Eukaryota"/>
</dbReference>
<dbReference type="OMA" id="QSRHNME"/>
<dbReference type="Pfam" id="PF13299">
    <property type="entry name" value="CPSF100_C"/>
    <property type="match status" value="1"/>
</dbReference>